<dbReference type="EMBL" id="CP034036">
    <property type="protein sequence ID" value="QCR04886.1"/>
    <property type="molecule type" value="Genomic_DNA"/>
</dbReference>
<dbReference type="AlphaFoldDB" id="A0A2U1UTY7"/>
<evidence type="ECO:0000256" key="1">
    <source>
        <dbReference type="SAM" id="SignalP"/>
    </source>
</evidence>
<evidence type="ECO:0000313" key="4">
    <source>
        <dbReference type="Proteomes" id="UP000295985"/>
    </source>
</evidence>
<reference evidence="2 4" key="1">
    <citation type="submission" date="2018-04" db="EMBL/GenBank/DDBJ databases">
        <title>Brenneria corticis sp.nov.</title>
        <authorList>
            <person name="Li Y."/>
        </authorList>
    </citation>
    <scope>NUCLEOTIDE SEQUENCE [LARGE SCALE GENOMIC DNA]</scope>
    <source>
        <strain evidence="2 4">LMG 2694</strain>
    </source>
</reference>
<accession>A0A2U1UTY7</accession>
<dbReference type="EMBL" id="QDKK01000004">
    <property type="protein sequence ID" value="PWC25129.1"/>
    <property type="molecule type" value="Genomic_DNA"/>
</dbReference>
<keyword evidence="5" id="KW-1185">Reference proteome</keyword>
<dbReference type="RefSeq" id="WP_040343231.1">
    <property type="nucleotide sequence ID" value="NZ_CP034036.1"/>
</dbReference>
<protein>
    <submittedName>
        <fullName evidence="2">Uncharacterized protein</fullName>
    </submittedName>
</protein>
<name>A0A2U1UTY7_9GAMM</name>
<evidence type="ECO:0000313" key="3">
    <source>
        <dbReference type="EMBL" id="QCR04886.1"/>
    </source>
</evidence>
<keyword evidence="1" id="KW-0732">Signal</keyword>
<evidence type="ECO:0000313" key="5">
    <source>
        <dbReference type="Proteomes" id="UP000303847"/>
    </source>
</evidence>
<proteinExistence type="predicted"/>
<gene>
    <name evidence="2" type="ORF">DDT54_04300</name>
    <name evidence="3" type="ORF">EH206_12265</name>
</gene>
<feature type="chain" id="PRO_5015742978" evidence="1">
    <location>
        <begin position="16"/>
        <end position="119"/>
    </location>
</feature>
<feature type="signal peptide" evidence="1">
    <location>
        <begin position="1"/>
        <end position="15"/>
    </location>
</feature>
<dbReference type="OrthoDB" id="9981785at2"/>
<organism evidence="2 4">
    <name type="scientific">Brenneria nigrifluens DSM 30175 = ATCC 13028</name>
    <dbReference type="NCBI Taxonomy" id="1121120"/>
    <lineage>
        <taxon>Bacteria</taxon>
        <taxon>Pseudomonadati</taxon>
        <taxon>Pseudomonadota</taxon>
        <taxon>Gammaproteobacteria</taxon>
        <taxon>Enterobacterales</taxon>
        <taxon>Pectobacteriaceae</taxon>
        <taxon>Brenneria</taxon>
    </lineage>
</organism>
<evidence type="ECO:0000313" key="2">
    <source>
        <dbReference type="EMBL" id="PWC25129.1"/>
    </source>
</evidence>
<dbReference type="Proteomes" id="UP000295985">
    <property type="component" value="Unassembled WGS sequence"/>
</dbReference>
<sequence length="119" mass="13258">MLIFILLFVSSMANADELSCSIKDISVKEFNAKFVDGHGKDKYLKGAATVINNCNVPIGIEMKLSAIDKRGVVVDVYDFWPASVNNISTGEYDFSLNGRIQYSEEIKSFKLIPISVNTW</sequence>
<dbReference type="Proteomes" id="UP000303847">
    <property type="component" value="Chromosome"/>
</dbReference>
<reference evidence="3 5" key="2">
    <citation type="submission" date="2018-11" db="EMBL/GenBank/DDBJ databases">
        <title>Genome sequences of Brenneria nigrifluens and Brenneria rubrifaciens.</title>
        <authorList>
            <person name="Poret-Peterson A.T."/>
            <person name="McClean A.E."/>
            <person name="Kluepfel D.A."/>
        </authorList>
    </citation>
    <scope>NUCLEOTIDE SEQUENCE [LARGE SCALE GENOMIC DNA]</scope>
    <source>
        <strain evidence="3 5">ATCC 13028</strain>
    </source>
</reference>